<accession>A0A182W4H9</accession>
<protein>
    <submittedName>
        <fullName evidence="6">LIM zinc-binding domain-containing protein</fullName>
    </submittedName>
</protein>
<keyword evidence="2" id="KW-0862">Zinc</keyword>
<evidence type="ECO:0000256" key="4">
    <source>
        <dbReference type="SAM" id="MobiDB-lite"/>
    </source>
</evidence>
<evidence type="ECO:0000256" key="2">
    <source>
        <dbReference type="ARBA" id="ARBA00022833"/>
    </source>
</evidence>
<feature type="region of interest" description="Disordered" evidence="4">
    <location>
        <begin position="12"/>
        <end position="49"/>
    </location>
</feature>
<reference evidence="7" key="1">
    <citation type="submission" date="2013-03" db="EMBL/GenBank/DDBJ databases">
        <title>The Genome Sequence of Anopheles minimus MINIMUS1.</title>
        <authorList>
            <consortium name="The Broad Institute Genomics Platform"/>
            <person name="Neafsey D.E."/>
            <person name="Walton C."/>
            <person name="Walker B."/>
            <person name="Young S.K."/>
            <person name="Zeng Q."/>
            <person name="Gargeya S."/>
            <person name="Fitzgerald M."/>
            <person name="Haas B."/>
            <person name="Abouelleil A."/>
            <person name="Allen A.W."/>
            <person name="Alvarado L."/>
            <person name="Arachchi H.M."/>
            <person name="Berlin A.M."/>
            <person name="Chapman S.B."/>
            <person name="Gainer-Dewar J."/>
            <person name="Goldberg J."/>
            <person name="Griggs A."/>
            <person name="Gujja S."/>
            <person name="Hansen M."/>
            <person name="Howarth C."/>
            <person name="Imamovic A."/>
            <person name="Ireland A."/>
            <person name="Larimer J."/>
            <person name="McCowan C."/>
            <person name="Murphy C."/>
            <person name="Pearson M."/>
            <person name="Poon T.W."/>
            <person name="Priest M."/>
            <person name="Roberts A."/>
            <person name="Saif S."/>
            <person name="Shea T."/>
            <person name="Sisk P."/>
            <person name="Sykes S."/>
            <person name="Wortman J."/>
            <person name="Nusbaum C."/>
            <person name="Birren B."/>
        </authorList>
    </citation>
    <scope>NUCLEOTIDE SEQUENCE [LARGE SCALE GENOMIC DNA]</scope>
    <source>
        <strain evidence="7">MINIMUS1</strain>
    </source>
</reference>
<keyword evidence="7" id="KW-1185">Reference proteome</keyword>
<organism evidence="6 7">
    <name type="scientific">Anopheles minimus</name>
    <dbReference type="NCBI Taxonomy" id="112268"/>
    <lineage>
        <taxon>Eukaryota</taxon>
        <taxon>Metazoa</taxon>
        <taxon>Ecdysozoa</taxon>
        <taxon>Arthropoda</taxon>
        <taxon>Hexapoda</taxon>
        <taxon>Insecta</taxon>
        <taxon>Pterygota</taxon>
        <taxon>Neoptera</taxon>
        <taxon>Endopterygota</taxon>
        <taxon>Diptera</taxon>
        <taxon>Nematocera</taxon>
        <taxon>Culicoidea</taxon>
        <taxon>Culicidae</taxon>
        <taxon>Anophelinae</taxon>
        <taxon>Anopheles</taxon>
    </lineage>
</organism>
<keyword evidence="3" id="KW-0440">LIM domain</keyword>
<sequence>MENSFANIYASTMKSERRMSNERNHGSYESSAPVHQQQHHEATEHDAVNNRFIEKRVPEVAYCLSCRTQFSESLPNDIIQHYINRRHEPCCRCLYCNGPMYRYRDSKDNVQYYHDCHRYKRFLDAS</sequence>
<reference evidence="6" key="2">
    <citation type="submission" date="2020-05" db="UniProtKB">
        <authorList>
            <consortium name="EnsemblMetazoa"/>
        </authorList>
    </citation>
    <scope>IDENTIFICATION</scope>
    <source>
        <strain evidence="6">MINIMUS1</strain>
    </source>
</reference>
<feature type="compositionally biased region" description="Polar residues" evidence="4">
    <location>
        <begin position="27"/>
        <end position="36"/>
    </location>
</feature>
<evidence type="ECO:0000256" key="1">
    <source>
        <dbReference type="ARBA" id="ARBA00022723"/>
    </source>
</evidence>
<dbReference type="InterPro" id="IPR001781">
    <property type="entry name" value="Znf_LIM"/>
</dbReference>
<proteinExistence type="predicted"/>
<dbReference type="GO" id="GO:0046872">
    <property type="term" value="F:metal ion binding"/>
    <property type="evidence" value="ECO:0007669"/>
    <property type="project" value="UniProtKB-KW"/>
</dbReference>
<dbReference type="EnsemblMetazoa" id="AMIN005242-RA">
    <property type="protein sequence ID" value="AMIN005242-PA"/>
    <property type="gene ID" value="AMIN005242"/>
</dbReference>
<evidence type="ECO:0000313" key="7">
    <source>
        <dbReference type="Proteomes" id="UP000075920"/>
    </source>
</evidence>
<dbReference type="PROSITE" id="PS00478">
    <property type="entry name" value="LIM_DOMAIN_1"/>
    <property type="match status" value="1"/>
</dbReference>
<name>A0A182W4H9_9DIPT</name>
<evidence type="ECO:0000313" key="6">
    <source>
        <dbReference type="EnsemblMetazoa" id="AMIN005242-PA"/>
    </source>
</evidence>
<dbReference type="AlphaFoldDB" id="A0A182W4H9"/>
<evidence type="ECO:0000256" key="3">
    <source>
        <dbReference type="ARBA" id="ARBA00023038"/>
    </source>
</evidence>
<feature type="domain" description="LIM zinc-binding" evidence="5">
    <location>
        <begin position="63"/>
        <end position="100"/>
    </location>
</feature>
<dbReference type="VEuPathDB" id="VectorBase:AMIN005242"/>
<feature type="compositionally biased region" description="Basic and acidic residues" evidence="4">
    <location>
        <begin position="14"/>
        <end position="26"/>
    </location>
</feature>
<evidence type="ECO:0000259" key="5">
    <source>
        <dbReference type="PROSITE" id="PS00478"/>
    </source>
</evidence>
<keyword evidence="1" id="KW-0479">Metal-binding</keyword>
<dbReference type="Proteomes" id="UP000075920">
    <property type="component" value="Unassembled WGS sequence"/>
</dbReference>
<feature type="compositionally biased region" description="Basic and acidic residues" evidence="4">
    <location>
        <begin position="38"/>
        <end position="49"/>
    </location>
</feature>